<dbReference type="PANTHER" id="PTHR43798:SF31">
    <property type="entry name" value="AB HYDROLASE SUPERFAMILY PROTEIN YCLE"/>
    <property type="match status" value="1"/>
</dbReference>
<name>A0A7K1TDZ8_9BACT</name>
<sequence length="238" mass="25513">MLTYLALHYWAGSGREFENLRPLLPPGARLLAPDLPGFGAQAAPAGFDYSVKSYTDWVEEYSTSQQLTDYVVIGHSMGGKFALALAARRPAGLRSLLLLSPSPPTPEPISEPDRAASLAAYGQPAEAEHTFSKITNIPLPAAWHEQVVADNLRTSQAAWDAWLQAGSREDISALMPHINVPCRLLVGENDRAIPLEAQRRQTLPLLPQGTALVAVPGAGHLLPLEAPEALFQGQGGEG</sequence>
<organism evidence="3 4">
    <name type="scientific">Hymenobacter ginkgonis</name>
    <dbReference type="NCBI Taxonomy" id="2682976"/>
    <lineage>
        <taxon>Bacteria</taxon>
        <taxon>Pseudomonadati</taxon>
        <taxon>Bacteroidota</taxon>
        <taxon>Cytophagia</taxon>
        <taxon>Cytophagales</taxon>
        <taxon>Hymenobacteraceae</taxon>
        <taxon>Hymenobacter</taxon>
    </lineage>
</organism>
<gene>
    <name evidence="3" type="ORF">GO988_09855</name>
</gene>
<dbReference type="InterPro" id="IPR050266">
    <property type="entry name" value="AB_hydrolase_sf"/>
</dbReference>
<protein>
    <submittedName>
        <fullName evidence="3">Alpha/beta fold hydrolase</fullName>
    </submittedName>
</protein>
<accession>A0A7K1TDZ8</accession>
<dbReference type="Proteomes" id="UP000441336">
    <property type="component" value="Unassembled WGS sequence"/>
</dbReference>
<evidence type="ECO:0000259" key="2">
    <source>
        <dbReference type="Pfam" id="PF12697"/>
    </source>
</evidence>
<dbReference type="PANTHER" id="PTHR43798">
    <property type="entry name" value="MONOACYLGLYCEROL LIPASE"/>
    <property type="match status" value="1"/>
</dbReference>
<feature type="domain" description="AB hydrolase-1" evidence="2">
    <location>
        <begin position="13"/>
        <end position="231"/>
    </location>
</feature>
<evidence type="ECO:0000313" key="4">
    <source>
        <dbReference type="Proteomes" id="UP000441336"/>
    </source>
</evidence>
<dbReference type="RefSeq" id="WP_157564728.1">
    <property type="nucleotide sequence ID" value="NZ_WQKZ01000002.1"/>
</dbReference>
<dbReference type="AlphaFoldDB" id="A0A7K1TDZ8"/>
<dbReference type="SUPFAM" id="SSF53474">
    <property type="entry name" value="alpha/beta-Hydrolases"/>
    <property type="match status" value="1"/>
</dbReference>
<dbReference type="InterPro" id="IPR029058">
    <property type="entry name" value="AB_hydrolase_fold"/>
</dbReference>
<reference evidence="3 4" key="1">
    <citation type="submission" date="2019-12" db="EMBL/GenBank/DDBJ databases">
        <title>Hymenobacter sp. HMF4947 Genome sequencing and assembly.</title>
        <authorList>
            <person name="Kang H."/>
            <person name="Cha I."/>
            <person name="Kim H."/>
            <person name="Joh K."/>
        </authorList>
    </citation>
    <scope>NUCLEOTIDE SEQUENCE [LARGE SCALE GENOMIC DNA]</scope>
    <source>
        <strain evidence="3 4">HMF4947</strain>
    </source>
</reference>
<comment type="caution">
    <text evidence="3">The sequence shown here is derived from an EMBL/GenBank/DDBJ whole genome shotgun (WGS) entry which is preliminary data.</text>
</comment>
<keyword evidence="4" id="KW-1185">Reference proteome</keyword>
<dbReference type="EMBL" id="WQKZ01000002">
    <property type="protein sequence ID" value="MVN76627.1"/>
    <property type="molecule type" value="Genomic_DNA"/>
</dbReference>
<proteinExistence type="predicted"/>
<dbReference type="GO" id="GO:0016787">
    <property type="term" value="F:hydrolase activity"/>
    <property type="evidence" value="ECO:0007669"/>
    <property type="project" value="UniProtKB-KW"/>
</dbReference>
<evidence type="ECO:0000313" key="3">
    <source>
        <dbReference type="EMBL" id="MVN76627.1"/>
    </source>
</evidence>
<dbReference type="InterPro" id="IPR000073">
    <property type="entry name" value="AB_hydrolase_1"/>
</dbReference>
<keyword evidence="1 3" id="KW-0378">Hydrolase</keyword>
<dbReference type="Gene3D" id="3.40.50.1820">
    <property type="entry name" value="alpha/beta hydrolase"/>
    <property type="match status" value="1"/>
</dbReference>
<dbReference type="PRINTS" id="PR00111">
    <property type="entry name" value="ABHYDROLASE"/>
</dbReference>
<dbReference type="Pfam" id="PF12697">
    <property type="entry name" value="Abhydrolase_6"/>
    <property type="match status" value="1"/>
</dbReference>
<dbReference type="GO" id="GO:0016020">
    <property type="term" value="C:membrane"/>
    <property type="evidence" value="ECO:0007669"/>
    <property type="project" value="TreeGrafter"/>
</dbReference>
<evidence type="ECO:0000256" key="1">
    <source>
        <dbReference type="ARBA" id="ARBA00022801"/>
    </source>
</evidence>